<sequence>MIRPQRADAGGMAIRDPLSYPYPPGLYCSVDDGAGAGGGGGTQPPAPDPVPPAPPAPAPPPAPAGGDDEVAVTLAEYGERLKAYDAKLGELKGVVAEQSTALERANTEVARLKGDVRSRELARSHVRPECAQYIPADIDLSTDDGKTKLEEIRSAHPYFFEAESTEAPRVKPLRERGENEPRGLFDVDPNEYEAKARLMAERFRGMVI</sequence>
<dbReference type="EMBL" id="MT141535">
    <property type="protein sequence ID" value="QJA65249.1"/>
    <property type="molecule type" value="Genomic_DNA"/>
</dbReference>
<protein>
    <submittedName>
        <fullName evidence="2">Uncharacterized protein</fullName>
    </submittedName>
</protein>
<evidence type="ECO:0000313" key="2">
    <source>
        <dbReference type="EMBL" id="QJA65249.1"/>
    </source>
</evidence>
<dbReference type="EMBL" id="MT144760">
    <property type="protein sequence ID" value="QJH98953.1"/>
    <property type="molecule type" value="Genomic_DNA"/>
</dbReference>
<feature type="region of interest" description="Disordered" evidence="1">
    <location>
        <begin position="25"/>
        <end position="68"/>
    </location>
</feature>
<feature type="compositionally biased region" description="Pro residues" evidence="1">
    <location>
        <begin position="44"/>
        <end position="63"/>
    </location>
</feature>
<reference evidence="2" key="1">
    <citation type="submission" date="2020-03" db="EMBL/GenBank/DDBJ databases">
        <title>The deep terrestrial virosphere.</title>
        <authorList>
            <person name="Holmfeldt K."/>
            <person name="Nilsson E."/>
            <person name="Simone D."/>
            <person name="Lopez-Fernandez M."/>
            <person name="Wu X."/>
            <person name="de Brujin I."/>
            <person name="Lundin D."/>
            <person name="Andersson A."/>
            <person name="Bertilsson S."/>
            <person name="Dopson M."/>
        </authorList>
    </citation>
    <scope>NUCLEOTIDE SEQUENCE</scope>
    <source>
        <strain evidence="3">MM415A00243</strain>
        <strain evidence="2">MM415B00422</strain>
        <strain evidence="4">TM448B01434</strain>
    </source>
</reference>
<name>A0A6M3J5B6_9ZZZZ</name>
<proteinExistence type="predicted"/>
<evidence type="ECO:0000256" key="1">
    <source>
        <dbReference type="SAM" id="MobiDB-lite"/>
    </source>
</evidence>
<evidence type="ECO:0000313" key="4">
    <source>
        <dbReference type="EMBL" id="QJH98953.1"/>
    </source>
</evidence>
<organism evidence="2">
    <name type="scientific">viral metagenome</name>
    <dbReference type="NCBI Taxonomy" id="1070528"/>
    <lineage>
        <taxon>unclassified sequences</taxon>
        <taxon>metagenomes</taxon>
        <taxon>organismal metagenomes</taxon>
    </lineage>
</organism>
<gene>
    <name evidence="3" type="ORF">MM415A00243_0011</name>
    <name evidence="2" type="ORF">MM415B00422_0011</name>
    <name evidence="4" type="ORF">TM448B01434_0006</name>
</gene>
<dbReference type="AlphaFoldDB" id="A0A6M3J5B6"/>
<evidence type="ECO:0000313" key="3">
    <source>
        <dbReference type="EMBL" id="QJA83949.1"/>
    </source>
</evidence>
<accession>A0A6M3J5B6</accession>
<dbReference type="EMBL" id="MT142521">
    <property type="protein sequence ID" value="QJA83949.1"/>
    <property type="molecule type" value="Genomic_DNA"/>
</dbReference>